<reference evidence="1 2" key="1">
    <citation type="submission" date="2019-05" db="EMBL/GenBank/DDBJ databases">
        <title>Another draft genome of Portunus trituberculatus and its Hox gene families provides insights of decapod evolution.</title>
        <authorList>
            <person name="Jeong J.-H."/>
            <person name="Song I."/>
            <person name="Kim S."/>
            <person name="Choi T."/>
            <person name="Kim D."/>
            <person name="Ryu S."/>
            <person name="Kim W."/>
        </authorList>
    </citation>
    <scope>NUCLEOTIDE SEQUENCE [LARGE SCALE GENOMIC DNA]</scope>
    <source>
        <tissue evidence="1">Muscle</tissue>
    </source>
</reference>
<dbReference type="EMBL" id="VSRR010000024">
    <property type="protein sequence ID" value="MPC08288.1"/>
    <property type="molecule type" value="Genomic_DNA"/>
</dbReference>
<keyword evidence="2" id="KW-1185">Reference proteome</keyword>
<protein>
    <submittedName>
        <fullName evidence="1">Uncharacterized protein</fullName>
    </submittedName>
</protein>
<accession>A0A5B7CG99</accession>
<evidence type="ECO:0000313" key="2">
    <source>
        <dbReference type="Proteomes" id="UP000324222"/>
    </source>
</evidence>
<dbReference type="AlphaFoldDB" id="A0A5B7CG99"/>
<dbReference type="Proteomes" id="UP000324222">
    <property type="component" value="Unassembled WGS sequence"/>
</dbReference>
<comment type="caution">
    <text evidence="1">The sequence shown here is derived from an EMBL/GenBank/DDBJ whole genome shotgun (WGS) entry which is preliminary data.</text>
</comment>
<organism evidence="1 2">
    <name type="scientific">Portunus trituberculatus</name>
    <name type="common">Swimming crab</name>
    <name type="synonym">Neptunus trituberculatus</name>
    <dbReference type="NCBI Taxonomy" id="210409"/>
    <lineage>
        <taxon>Eukaryota</taxon>
        <taxon>Metazoa</taxon>
        <taxon>Ecdysozoa</taxon>
        <taxon>Arthropoda</taxon>
        <taxon>Crustacea</taxon>
        <taxon>Multicrustacea</taxon>
        <taxon>Malacostraca</taxon>
        <taxon>Eumalacostraca</taxon>
        <taxon>Eucarida</taxon>
        <taxon>Decapoda</taxon>
        <taxon>Pleocyemata</taxon>
        <taxon>Brachyura</taxon>
        <taxon>Eubrachyura</taxon>
        <taxon>Portunoidea</taxon>
        <taxon>Portunidae</taxon>
        <taxon>Portuninae</taxon>
        <taxon>Portunus</taxon>
    </lineage>
</organism>
<evidence type="ECO:0000313" key="1">
    <source>
        <dbReference type="EMBL" id="MPC08288.1"/>
    </source>
</evidence>
<sequence>MGFSGGCIGETLRDIVFVLKYIKGKAAVVPVGRGGGHASVSKVPADAGHVTCVHPPDAPRQVRDIASRRANSFMSYV</sequence>
<name>A0A5B7CG99_PORTR</name>
<proteinExistence type="predicted"/>
<gene>
    <name evidence="1" type="ORF">E2C01_000869</name>
</gene>